<dbReference type="Proteomes" id="UP000267630">
    <property type="component" value="Chromosome 3"/>
</dbReference>
<dbReference type="SUPFAM" id="SSF116734">
    <property type="entry name" value="DNA methylase specificity domain"/>
    <property type="match status" value="1"/>
</dbReference>
<dbReference type="InterPro" id="IPR044946">
    <property type="entry name" value="Restrct_endonuc_typeI_TRD_sf"/>
</dbReference>
<name>A0A7Z8ZEI6_RAOTE</name>
<accession>A0A7Z8ZEI6</accession>
<evidence type="ECO:0000256" key="1">
    <source>
        <dbReference type="ARBA" id="ARBA00022747"/>
    </source>
</evidence>
<keyword evidence="4" id="KW-1185">Reference proteome</keyword>
<sequence>MANSEIYQDMHDACFPDSVVGFQPYQHVEVEFIQHWLGFLQKQLEETAPEVAQKNINLAILRDLDVIVPDKALQMKFKDIIKKVRELKEKYYNFPDIQSVLSSFHLSKFYLDTILQINNYPHH</sequence>
<dbReference type="EMBL" id="LR134253">
    <property type="protein sequence ID" value="VED54542.1"/>
    <property type="molecule type" value="Genomic_DNA"/>
</dbReference>
<organism evidence="3 4">
    <name type="scientific">Raoultella terrigena</name>
    <name type="common">Klebsiella terrigena</name>
    <dbReference type="NCBI Taxonomy" id="577"/>
    <lineage>
        <taxon>Bacteria</taxon>
        <taxon>Pseudomonadati</taxon>
        <taxon>Pseudomonadota</taxon>
        <taxon>Gammaproteobacteria</taxon>
        <taxon>Enterobacterales</taxon>
        <taxon>Enterobacteriaceae</taxon>
        <taxon>Klebsiella/Raoultella group</taxon>
        <taxon>Raoultella</taxon>
    </lineage>
</organism>
<dbReference type="GO" id="GO:0003677">
    <property type="term" value="F:DNA binding"/>
    <property type="evidence" value="ECO:0007669"/>
    <property type="project" value="UniProtKB-KW"/>
</dbReference>
<evidence type="ECO:0000313" key="3">
    <source>
        <dbReference type="EMBL" id="VED54542.1"/>
    </source>
</evidence>
<evidence type="ECO:0000256" key="2">
    <source>
        <dbReference type="ARBA" id="ARBA00023125"/>
    </source>
</evidence>
<dbReference type="Gene3D" id="3.90.220.20">
    <property type="entry name" value="DNA methylase specificity domains"/>
    <property type="match status" value="1"/>
</dbReference>
<keyword evidence="1" id="KW-0680">Restriction system</keyword>
<proteinExistence type="predicted"/>
<reference evidence="3 4" key="1">
    <citation type="submission" date="2018-12" db="EMBL/GenBank/DDBJ databases">
        <authorList>
            <consortium name="Pathogen Informatics"/>
        </authorList>
    </citation>
    <scope>NUCLEOTIDE SEQUENCE [LARGE SCALE GENOMIC DNA]</scope>
    <source>
        <strain evidence="3 4">NCTC9997</strain>
    </source>
</reference>
<protein>
    <submittedName>
        <fullName evidence="3">Uncharacterized protein</fullName>
    </submittedName>
</protein>
<evidence type="ECO:0000313" key="4">
    <source>
        <dbReference type="Proteomes" id="UP000267630"/>
    </source>
</evidence>
<gene>
    <name evidence="3" type="ORF">NCTC9997_05451</name>
</gene>
<dbReference type="GO" id="GO:0009307">
    <property type="term" value="P:DNA restriction-modification system"/>
    <property type="evidence" value="ECO:0007669"/>
    <property type="project" value="UniProtKB-KW"/>
</dbReference>
<keyword evidence="2" id="KW-0238">DNA-binding</keyword>
<dbReference type="AlphaFoldDB" id="A0A7Z8ZEI6"/>